<evidence type="ECO:0000313" key="1">
    <source>
        <dbReference type="EMBL" id="CAK9184583.1"/>
    </source>
</evidence>
<dbReference type="AlphaFoldDB" id="A0ABC8UU34"/>
<proteinExistence type="predicted"/>
<gene>
    <name evidence="1" type="ORF">ILEXP_LOCUS54919</name>
</gene>
<name>A0ABC8UU34_9AQUA</name>
<protein>
    <submittedName>
        <fullName evidence="1">Uncharacterized protein</fullName>
    </submittedName>
</protein>
<feature type="non-terminal residue" evidence="1">
    <location>
        <position position="209"/>
    </location>
</feature>
<organism evidence="1 2">
    <name type="scientific">Ilex paraguariensis</name>
    <name type="common">yerba mate</name>
    <dbReference type="NCBI Taxonomy" id="185542"/>
    <lineage>
        <taxon>Eukaryota</taxon>
        <taxon>Viridiplantae</taxon>
        <taxon>Streptophyta</taxon>
        <taxon>Embryophyta</taxon>
        <taxon>Tracheophyta</taxon>
        <taxon>Spermatophyta</taxon>
        <taxon>Magnoliopsida</taxon>
        <taxon>eudicotyledons</taxon>
        <taxon>Gunneridae</taxon>
        <taxon>Pentapetalae</taxon>
        <taxon>asterids</taxon>
        <taxon>campanulids</taxon>
        <taxon>Aquifoliales</taxon>
        <taxon>Aquifoliaceae</taxon>
        <taxon>Ilex</taxon>
    </lineage>
</organism>
<evidence type="ECO:0000313" key="2">
    <source>
        <dbReference type="Proteomes" id="UP001642360"/>
    </source>
</evidence>
<comment type="caution">
    <text evidence="1">The sequence shown here is derived from an EMBL/GenBank/DDBJ whole genome shotgun (WGS) entry which is preliminary data.</text>
</comment>
<sequence>MDTSSIAPWQLVAPSAQTEDLSCAGALNQSLGSASQLLGDTSAQSFLDLDETLYSGARGKIRGINGDVEAPGNTSASAQVLGDTNKLLGGANVLGSVMRTMGSNDLGLGDASPISRGFGSTNLAMKTLGSTQTDGARRQMELEGKRRGRERGRQHLGIGEEVGNLPRQCQLASLSDASQPVGPRQSTQALALIGTDIEGNGTTIWATSL</sequence>
<reference evidence="1 2" key="1">
    <citation type="submission" date="2024-02" db="EMBL/GenBank/DDBJ databases">
        <authorList>
            <person name="Vignale AGUSTIN F."/>
            <person name="Sosa J E."/>
            <person name="Modenutti C."/>
        </authorList>
    </citation>
    <scope>NUCLEOTIDE SEQUENCE [LARGE SCALE GENOMIC DNA]</scope>
</reference>
<dbReference type="Proteomes" id="UP001642360">
    <property type="component" value="Unassembled WGS sequence"/>
</dbReference>
<keyword evidence="2" id="KW-1185">Reference proteome</keyword>
<dbReference type="EMBL" id="CAUOFW020009029">
    <property type="protein sequence ID" value="CAK9184583.1"/>
    <property type="molecule type" value="Genomic_DNA"/>
</dbReference>
<accession>A0ABC8UU34</accession>